<comment type="caution">
    <text evidence="7">The sequence shown here is derived from an EMBL/GenBank/DDBJ whole genome shotgun (WGS) entry which is preliminary data.</text>
</comment>
<dbReference type="Pfam" id="PF01925">
    <property type="entry name" value="TauE"/>
    <property type="match status" value="1"/>
</dbReference>
<evidence type="ECO:0000256" key="2">
    <source>
        <dbReference type="ARBA" id="ARBA00009142"/>
    </source>
</evidence>
<organism evidence="7 8">
    <name type="scientific">Zhongshania marina</name>
    <dbReference type="NCBI Taxonomy" id="2304603"/>
    <lineage>
        <taxon>Bacteria</taxon>
        <taxon>Pseudomonadati</taxon>
        <taxon>Pseudomonadota</taxon>
        <taxon>Gammaproteobacteria</taxon>
        <taxon>Cellvibrionales</taxon>
        <taxon>Spongiibacteraceae</taxon>
        <taxon>Zhongshania</taxon>
    </lineage>
</organism>
<feature type="transmembrane region" description="Helical" evidence="6">
    <location>
        <begin position="136"/>
        <end position="162"/>
    </location>
</feature>
<dbReference type="EMBL" id="PQGG01000007">
    <property type="protein sequence ID" value="POP54384.1"/>
    <property type="molecule type" value="Genomic_DNA"/>
</dbReference>
<dbReference type="InterPro" id="IPR002781">
    <property type="entry name" value="TM_pro_TauE-like"/>
</dbReference>
<dbReference type="PANTHER" id="PTHR43483:SF3">
    <property type="entry name" value="MEMBRANE TRANSPORTER PROTEIN HI_0806-RELATED"/>
    <property type="match status" value="1"/>
</dbReference>
<feature type="transmembrane region" description="Helical" evidence="6">
    <location>
        <begin position="174"/>
        <end position="192"/>
    </location>
</feature>
<feature type="transmembrane region" description="Helical" evidence="6">
    <location>
        <begin position="24"/>
        <end position="42"/>
    </location>
</feature>
<feature type="transmembrane region" description="Helical" evidence="6">
    <location>
        <begin position="82"/>
        <end position="101"/>
    </location>
</feature>
<dbReference type="Proteomes" id="UP000237222">
    <property type="component" value="Unassembled WGS sequence"/>
</dbReference>
<evidence type="ECO:0000256" key="6">
    <source>
        <dbReference type="RuleBase" id="RU363041"/>
    </source>
</evidence>
<evidence type="ECO:0000256" key="1">
    <source>
        <dbReference type="ARBA" id="ARBA00004141"/>
    </source>
</evidence>
<reference evidence="7" key="1">
    <citation type="submission" date="2018-01" db="EMBL/GenBank/DDBJ databases">
        <authorList>
            <person name="Yu X.-D."/>
        </authorList>
    </citation>
    <scope>NUCLEOTIDE SEQUENCE</scope>
    <source>
        <strain evidence="7">ZX-21</strain>
    </source>
</reference>
<name>A0A2S4HK66_9GAMM</name>
<feature type="transmembrane region" description="Helical" evidence="6">
    <location>
        <begin position="108"/>
        <end position="130"/>
    </location>
</feature>
<dbReference type="PANTHER" id="PTHR43483">
    <property type="entry name" value="MEMBRANE TRANSPORTER PROTEIN HI_0806-RELATED"/>
    <property type="match status" value="1"/>
</dbReference>
<evidence type="ECO:0000256" key="4">
    <source>
        <dbReference type="ARBA" id="ARBA00022989"/>
    </source>
</evidence>
<feature type="transmembrane region" description="Helical" evidence="6">
    <location>
        <begin position="246"/>
        <end position="262"/>
    </location>
</feature>
<dbReference type="AlphaFoldDB" id="A0A2S4HK66"/>
<comment type="similarity">
    <text evidence="2 6">Belongs to the 4-toluene sulfonate uptake permease (TSUP) (TC 2.A.102) family.</text>
</comment>
<keyword evidence="3 6" id="KW-0812">Transmembrane</keyword>
<evidence type="ECO:0000313" key="7">
    <source>
        <dbReference type="EMBL" id="POP54384.1"/>
    </source>
</evidence>
<evidence type="ECO:0000256" key="5">
    <source>
        <dbReference type="ARBA" id="ARBA00023136"/>
    </source>
</evidence>
<protein>
    <recommendedName>
        <fullName evidence="6">Probable membrane transporter protein</fullName>
    </recommendedName>
</protein>
<dbReference type="OrthoDB" id="457670at2"/>
<proteinExistence type="inferred from homology"/>
<comment type="subcellular location">
    <subcellularLocation>
        <location evidence="6">Cell membrane</location>
        <topology evidence="6">Multi-pass membrane protein</topology>
    </subcellularLocation>
    <subcellularLocation>
        <location evidence="1">Membrane</location>
        <topology evidence="1">Multi-pass membrane protein</topology>
    </subcellularLocation>
</comment>
<evidence type="ECO:0000256" key="3">
    <source>
        <dbReference type="ARBA" id="ARBA00022692"/>
    </source>
</evidence>
<keyword evidence="6" id="KW-1003">Cell membrane</keyword>
<dbReference type="RefSeq" id="WP_103683146.1">
    <property type="nucleotide sequence ID" value="NZ_PQGG01000007.1"/>
</dbReference>
<feature type="transmembrane region" description="Helical" evidence="6">
    <location>
        <begin position="212"/>
        <end position="234"/>
    </location>
</feature>
<accession>A0A2S4HK66</accession>
<keyword evidence="4 6" id="KW-1133">Transmembrane helix</keyword>
<dbReference type="GO" id="GO:0005886">
    <property type="term" value="C:plasma membrane"/>
    <property type="evidence" value="ECO:0007669"/>
    <property type="project" value="UniProtKB-SubCell"/>
</dbReference>
<keyword evidence="5 6" id="KW-0472">Membrane</keyword>
<sequence length="263" mass="26809">MILLVYLAVGAVAGLSAGLFGVGGGLVIVPALVACFGFLAVAQEVAMQLAVGTSLATIVVTSVSSVRAHHQLANIDWPCWRILAPGIGFGVVCGVATAVALPGQILKLAFGVFSIIIAAYMGLGSVPAASRQLPNAFGLTSVGVVIGYFSAMFGIGGGSLTVPYLSWCNVRMQAAVATSAACGLPIAVVGAASNMVAGFGHQDLPAYSFGFIYLPAFIGIVLLSAPFAKLGALLAQRLSARRLKQCFAMFLLVVGSQFIWGAL</sequence>
<feature type="transmembrane region" description="Helical" evidence="6">
    <location>
        <begin position="49"/>
        <end position="70"/>
    </location>
</feature>
<gene>
    <name evidence="7" type="ORF">C0068_03450</name>
</gene>
<evidence type="ECO:0000313" key="8">
    <source>
        <dbReference type="Proteomes" id="UP000237222"/>
    </source>
</evidence>